<accession>A0A6S4Q246</accession>
<name>A0A6S4Q246_VIBVL</name>
<organism evidence="1">
    <name type="scientific">Vibrio vulnificus</name>
    <dbReference type="NCBI Taxonomy" id="672"/>
    <lineage>
        <taxon>Bacteria</taxon>
        <taxon>Pseudomonadati</taxon>
        <taxon>Pseudomonadota</taxon>
        <taxon>Gammaproteobacteria</taxon>
        <taxon>Vibrionales</taxon>
        <taxon>Vibrionaceae</taxon>
        <taxon>Vibrio</taxon>
    </lineage>
</organism>
<protein>
    <submittedName>
        <fullName evidence="1">Uncharacterized protein</fullName>
    </submittedName>
</protein>
<evidence type="ECO:0000313" key="1">
    <source>
        <dbReference type="EMBL" id="BBE38958.1"/>
    </source>
</evidence>
<dbReference type="EMBL" id="AB609752">
    <property type="protein sequence ID" value="BBE38958.1"/>
    <property type="molecule type" value="Genomic_DNA"/>
</dbReference>
<dbReference type="AlphaFoldDB" id="A0A6S4Q246"/>
<proteinExistence type="predicted"/>
<reference evidence="1" key="1">
    <citation type="submission" date="2011-01" db="EMBL/GenBank/DDBJ databases">
        <title>Evolutionary Significance of Chromosomal Super-Integrons in Vibrio vulnificus Strains.</title>
        <authorList>
            <person name="Shu H.Y."/>
            <person name="Wu K.M."/>
            <person name="Liu T.T."/>
            <person name="Liu Y.M."/>
            <person name="Liao T.L."/>
            <person name="Hor L.I."/>
            <person name="Tsai S.F."/>
            <person name="Chen C.Y."/>
        </authorList>
    </citation>
    <scope>NUCLEOTIDE SEQUENCE</scope>
    <source>
        <strain evidence="1">CG021</strain>
    </source>
</reference>
<sequence>MPKFVGCLIGFLVLVGGEFYWLKVWQRQVNRDSGFCCHFVALGLSGLKATMSLKGRISWLLKVRL</sequence>